<sequence length="85" mass="9754">MHCTCAECHLSQFCDLENGSKRRAVKRALRKAAEEDTDNRERPGLTQQVSAELDIFMQAVHDTELAHSVEATHKLLNNRDVDYER</sequence>
<evidence type="ECO:0000313" key="2">
    <source>
        <dbReference type="Proteomes" id="UP000078200"/>
    </source>
</evidence>
<organism evidence="1 2">
    <name type="scientific">Glossina austeni</name>
    <name type="common">Savannah tsetse fly</name>
    <dbReference type="NCBI Taxonomy" id="7395"/>
    <lineage>
        <taxon>Eukaryota</taxon>
        <taxon>Metazoa</taxon>
        <taxon>Ecdysozoa</taxon>
        <taxon>Arthropoda</taxon>
        <taxon>Hexapoda</taxon>
        <taxon>Insecta</taxon>
        <taxon>Pterygota</taxon>
        <taxon>Neoptera</taxon>
        <taxon>Endopterygota</taxon>
        <taxon>Diptera</taxon>
        <taxon>Brachycera</taxon>
        <taxon>Muscomorpha</taxon>
        <taxon>Hippoboscoidea</taxon>
        <taxon>Glossinidae</taxon>
        <taxon>Glossina</taxon>
    </lineage>
</organism>
<keyword evidence="2" id="KW-1185">Reference proteome</keyword>
<dbReference type="Proteomes" id="UP000078200">
    <property type="component" value="Unassembled WGS sequence"/>
</dbReference>
<dbReference type="AlphaFoldDB" id="A0A1A9V7G7"/>
<evidence type="ECO:0000313" key="1">
    <source>
        <dbReference type="EnsemblMetazoa" id="GAUT028359-PA"/>
    </source>
</evidence>
<dbReference type="VEuPathDB" id="VectorBase:GAUT028359"/>
<protein>
    <submittedName>
        <fullName evidence="1">Uncharacterized protein</fullName>
    </submittedName>
</protein>
<accession>A0A1A9V7G7</accession>
<proteinExistence type="predicted"/>
<name>A0A1A9V7G7_GLOAU</name>
<reference evidence="1" key="1">
    <citation type="submission" date="2020-05" db="UniProtKB">
        <authorList>
            <consortium name="EnsemblMetazoa"/>
        </authorList>
    </citation>
    <scope>IDENTIFICATION</scope>
    <source>
        <strain evidence="1">TTRI</strain>
    </source>
</reference>
<dbReference type="EnsemblMetazoa" id="GAUT028359-RA">
    <property type="protein sequence ID" value="GAUT028359-PA"/>
    <property type="gene ID" value="GAUT028359"/>
</dbReference>